<evidence type="ECO:0000256" key="1">
    <source>
        <dbReference type="SAM" id="SignalP"/>
    </source>
</evidence>
<evidence type="ECO:0000313" key="3">
    <source>
        <dbReference type="Proteomes" id="UP000078397"/>
    </source>
</evidence>
<sequence>MSLRQFLVLGGVPAVLSAACSMDYTKNGLVWGDAIRMNQIQVVGTHNSYHVEAEEDEKPLMEKLSPDVRDLWYGHDKLDVQLKEQHVRNLELDILADPKGGNYAKPLIRKLSNLPYNTGPEYNTTATKVMHIPDLDIHTVCTTFTSCLKIIKSFLDANPHVVPIPIMTEFKQSEALGASLGGAKPIPWADAKLLDGLDQEIRSVFSPKQLITPDDIRRPGMTLEESVLKYGWPNLDSARGRIFFLMDNGPDDDVNKKYLEGKTNLEGRVLFTNSAPGKADCAFQKLNDPVTDAYVANIQKQVKANYWVRTMADSALATVRNCTTFQRDGAFKSGAQIVSSDFPVKGMSERYGGCKYVVEIGDGKVARCNPVNGRAGCVDKELE</sequence>
<dbReference type="Gene3D" id="3.20.20.190">
    <property type="entry name" value="Phosphatidylinositol (PI) phosphodiesterase"/>
    <property type="match status" value="1"/>
</dbReference>
<proteinExistence type="predicted"/>
<dbReference type="Pfam" id="PF16670">
    <property type="entry name" value="PI-PLC-C1"/>
    <property type="match status" value="1"/>
</dbReference>
<dbReference type="GO" id="GO:0006629">
    <property type="term" value="P:lipid metabolic process"/>
    <property type="evidence" value="ECO:0007669"/>
    <property type="project" value="InterPro"/>
</dbReference>
<comment type="caution">
    <text evidence="2">The sequence shown here is derived from an EMBL/GenBank/DDBJ whole genome shotgun (WGS) entry which is preliminary data.</text>
</comment>
<dbReference type="InterPro" id="IPR032075">
    <property type="entry name" value="PI-PLC-C1"/>
</dbReference>
<dbReference type="KEGG" id="pchm:VFPPC_02549"/>
<dbReference type="EMBL" id="LSBJ02000002">
    <property type="protein sequence ID" value="OAQ70011.1"/>
    <property type="molecule type" value="Genomic_DNA"/>
</dbReference>
<keyword evidence="3" id="KW-1185">Reference proteome</keyword>
<dbReference type="PROSITE" id="PS51257">
    <property type="entry name" value="PROKAR_LIPOPROTEIN"/>
    <property type="match status" value="1"/>
</dbReference>
<dbReference type="AlphaFoldDB" id="A0A179FY29"/>
<evidence type="ECO:0000313" key="2">
    <source>
        <dbReference type="EMBL" id="OAQ70011.1"/>
    </source>
</evidence>
<dbReference type="STRING" id="1380566.A0A179FY29"/>
<name>A0A179FY29_METCM</name>
<dbReference type="OrthoDB" id="2017497at2759"/>
<reference evidence="2 3" key="1">
    <citation type="journal article" date="2016" name="PLoS Pathog.">
        <title>Biosynthesis of antibiotic leucinostatins in bio-control fungus Purpureocillium lilacinum and their inhibition on phytophthora revealed by genome mining.</title>
        <authorList>
            <person name="Wang G."/>
            <person name="Liu Z."/>
            <person name="Lin R."/>
            <person name="Li E."/>
            <person name="Mao Z."/>
            <person name="Ling J."/>
            <person name="Yang Y."/>
            <person name="Yin W.B."/>
            <person name="Xie B."/>
        </authorList>
    </citation>
    <scope>NUCLEOTIDE SEQUENCE [LARGE SCALE GENOMIC DNA]</scope>
    <source>
        <strain evidence="2">170</strain>
    </source>
</reference>
<dbReference type="InterPro" id="IPR017946">
    <property type="entry name" value="PLC-like_Pdiesterase_TIM-brl"/>
</dbReference>
<feature type="signal peptide" evidence="1">
    <location>
        <begin position="1"/>
        <end position="18"/>
    </location>
</feature>
<dbReference type="SUPFAM" id="SSF51695">
    <property type="entry name" value="PLC-like phosphodiesterases"/>
    <property type="match status" value="1"/>
</dbReference>
<keyword evidence="1" id="KW-0732">Signal</keyword>
<dbReference type="Proteomes" id="UP000078397">
    <property type="component" value="Unassembled WGS sequence"/>
</dbReference>
<protein>
    <submittedName>
        <fullName evidence="2">Myosin-cross-reactive antigen family protein</fullName>
    </submittedName>
</protein>
<dbReference type="RefSeq" id="XP_018146548.1">
    <property type="nucleotide sequence ID" value="XM_018282179.1"/>
</dbReference>
<dbReference type="CDD" id="cd08589">
    <property type="entry name" value="PI-PLCc_SaPLC1_like"/>
    <property type="match status" value="1"/>
</dbReference>
<feature type="chain" id="PRO_5008102145" evidence="1">
    <location>
        <begin position="19"/>
        <end position="383"/>
    </location>
</feature>
<gene>
    <name evidence="2" type="ORF">VFPPC_02549</name>
</gene>
<accession>A0A179FY29</accession>
<dbReference type="GO" id="GO:0008081">
    <property type="term" value="F:phosphoric diester hydrolase activity"/>
    <property type="evidence" value="ECO:0007669"/>
    <property type="project" value="InterPro"/>
</dbReference>
<dbReference type="GeneID" id="28846173"/>
<organism evidence="2 3">
    <name type="scientific">Pochonia chlamydosporia 170</name>
    <dbReference type="NCBI Taxonomy" id="1380566"/>
    <lineage>
        <taxon>Eukaryota</taxon>
        <taxon>Fungi</taxon>
        <taxon>Dikarya</taxon>
        <taxon>Ascomycota</taxon>
        <taxon>Pezizomycotina</taxon>
        <taxon>Sordariomycetes</taxon>
        <taxon>Hypocreomycetidae</taxon>
        <taxon>Hypocreales</taxon>
        <taxon>Clavicipitaceae</taxon>
        <taxon>Pochonia</taxon>
    </lineage>
</organism>